<evidence type="ECO:0000313" key="2">
    <source>
        <dbReference type="EMBL" id="SDL30365.1"/>
    </source>
</evidence>
<feature type="domain" description="Tse2 ADP-ribosyltransferase toxin" evidence="1">
    <location>
        <begin position="29"/>
        <end position="151"/>
    </location>
</feature>
<reference evidence="2 3" key="1">
    <citation type="submission" date="2016-10" db="EMBL/GenBank/DDBJ databases">
        <authorList>
            <person name="de Groot N.N."/>
        </authorList>
    </citation>
    <scope>NUCLEOTIDE SEQUENCE [LARGE SCALE GENOMIC DNA]</scope>
    <source>
        <strain evidence="2 3">DSM 25294</strain>
    </source>
</reference>
<dbReference type="Pfam" id="PF18648">
    <property type="entry name" value="ADPRTs_Tse2"/>
    <property type="match status" value="1"/>
</dbReference>
<evidence type="ECO:0000259" key="1">
    <source>
        <dbReference type="Pfam" id="PF18648"/>
    </source>
</evidence>
<evidence type="ECO:0000313" key="3">
    <source>
        <dbReference type="Proteomes" id="UP000199382"/>
    </source>
</evidence>
<dbReference type="RefSeq" id="WP_093163185.1">
    <property type="nucleotide sequence ID" value="NZ_FNEK01000077.1"/>
</dbReference>
<dbReference type="AlphaFoldDB" id="A0A1G9IZ42"/>
<dbReference type="Proteomes" id="UP000199382">
    <property type="component" value="Unassembled WGS sequence"/>
</dbReference>
<gene>
    <name evidence="2" type="ORF">SAMN04488026_107718</name>
</gene>
<protein>
    <recommendedName>
        <fullName evidence="1">Tse2 ADP-ribosyltransferase toxin domain-containing protein</fullName>
    </recommendedName>
</protein>
<proteinExistence type="predicted"/>
<dbReference type="OrthoDB" id="7843353at2"/>
<keyword evidence="3" id="KW-1185">Reference proteome</keyword>
<organism evidence="2 3">
    <name type="scientific">Aliiruegeria lutimaris</name>
    <dbReference type="NCBI Taxonomy" id="571298"/>
    <lineage>
        <taxon>Bacteria</taxon>
        <taxon>Pseudomonadati</taxon>
        <taxon>Pseudomonadota</taxon>
        <taxon>Alphaproteobacteria</taxon>
        <taxon>Rhodobacterales</taxon>
        <taxon>Roseobacteraceae</taxon>
        <taxon>Aliiruegeria</taxon>
    </lineage>
</organism>
<dbReference type="InterPro" id="IPR041018">
    <property type="entry name" value="ADPRTs_Tse2"/>
</dbReference>
<accession>A0A1G9IZ42</accession>
<dbReference type="EMBL" id="FNEK01000077">
    <property type="protein sequence ID" value="SDL30365.1"/>
    <property type="molecule type" value="Genomic_DNA"/>
</dbReference>
<dbReference type="STRING" id="571298.SAMN04488026_107718"/>
<sequence length="158" mass="17832">MARTHFDLFRAIIDGTFIADLDPVAERPVHGVLYPRTEAETHFDRRGREWTRRAEMTVFCIEKDCIVDTDGGTVLFDVAGWYGNVGWQYFEIPEGTELPDSLVIEGTGRIRRNRSGTLQGKLHVIVPRNRMSLQAYRAALDGLARNAIVRQIQLASSG</sequence>
<name>A0A1G9IZ42_9RHOB</name>